<dbReference type="InterPro" id="IPR023214">
    <property type="entry name" value="HAD_sf"/>
</dbReference>
<evidence type="ECO:0000256" key="6">
    <source>
        <dbReference type="ARBA" id="ARBA00022842"/>
    </source>
</evidence>
<organism evidence="8 9">
    <name type="scientific">Caldimicrobium thiodismutans</name>
    <dbReference type="NCBI Taxonomy" id="1653476"/>
    <lineage>
        <taxon>Bacteria</taxon>
        <taxon>Pseudomonadati</taxon>
        <taxon>Thermodesulfobacteriota</taxon>
        <taxon>Thermodesulfobacteria</taxon>
        <taxon>Thermodesulfobacteriales</taxon>
        <taxon>Thermodesulfobacteriaceae</taxon>
        <taxon>Caldimicrobium</taxon>
    </lineage>
</organism>
<reference evidence="8 9" key="1">
    <citation type="submission" date="2018-01" db="EMBL/GenBank/DDBJ databases">
        <title>Metagenomic assembled genomes from two thermal pools in the Uzon Caldera, Kamchatka, Russia.</title>
        <authorList>
            <person name="Wilkins L."/>
            <person name="Ettinger C."/>
        </authorList>
    </citation>
    <scope>NUCLEOTIDE SEQUENCE [LARGE SCALE GENOMIC DNA]</scope>
    <source>
        <strain evidence="8">ZAV-15</strain>
    </source>
</reference>
<evidence type="ECO:0000256" key="3">
    <source>
        <dbReference type="ARBA" id="ARBA00011881"/>
    </source>
</evidence>
<sequence length="179" mass="20069">MFNFPEDVLKRAEKIKLLLLDVDGVLTDGGIIITGEGEEIKIFSVLDGMGIKLLQKAGIEVGILSGRFSPVMKHRSKELGIELLYQGELAKLPAFEKILKEKELKVEEVAYMGDDWLDIPILKRVGLAIGVPNAWPPVNNYVHYITKKEGGKGAVREVCDLILMAKGLWEKFLKEYLFL</sequence>
<keyword evidence="4 7" id="KW-0479">Metal-binding</keyword>
<dbReference type="CDD" id="cd01630">
    <property type="entry name" value="HAD_KDO-like"/>
    <property type="match status" value="1"/>
</dbReference>
<dbReference type="FunFam" id="3.40.50.1000:FF:000029">
    <property type="entry name" value="3-deoxy-D-manno-octulosonate 8-phosphate phosphatase KdsC"/>
    <property type="match status" value="1"/>
</dbReference>
<name>A0A2N7PIS3_9BACT</name>
<accession>A0A2N7PIS3</accession>
<evidence type="ECO:0000256" key="4">
    <source>
        <dbReference type="ARBA" id="ARBA00022723"/>
    </source>
</evidence>
<dbReference type="GO" id="GO:0008781">
    <property type="term" value="F:N-acylneuraminate cytidylyltransferase activity"/>
    <property type="evidence" value="ECO:0007669"/>
    <property type="project" value="TreeGrafter"/>
</dbReference>
<evidence type="ECO:0000313" key="9">
    <source>
        <dbReference type="Proteomes" id="UP000235731"/>
    </source>
</evidence>
<dbReference type="NCBIfam" id="TIGR01670">
    <property type="entry name" value="KdsC-phosphatas"/>
    <property type="match status" value="1"/>
</dbReference>
<evidence type="ECO:0000256" key="1">
    <source>
        <dbReference type="ARBA" id="ARBA00001946"/>
    </source>
</evidence>
<evidence type="ECO:0000256" key="7">
    <source>
        <dbReference type="PIRSR" id="PIRSR006118-2"/>
    </source>
</evidence>
<dbReference type="Gene3D" id="3.40.50.1000">
    <property type="entry name" value="HAD superfamily/HAD-like"/>
    <property type="match status" value="1"/>
</dbReference>
<feature type="binding site" evidence="7">
    <location>
        <position position="23"/>
    </location>
    <ligand>
        <name>substrate</name>
    </ligand>
</feature>
<gene>
    <name evidence="8" type="ORF">C0197_05270</name>
</gene>
<dbReference type="NCBIfam" id="TIGR01662">
    <property type="entry name" value="HAD-SF-IIIA"/>
    <property type="match status" value="1"/>
</dbReference>
<evidence type="ECO:0000313" key="8">
    <source>
        <dbReference type="EMBL" id="PMP61848.1"/>
    </source>
</evidence>
<comment type="subunit">
    <text evidence="3">Homotetramer.</text>
</comment>
<dbReference type="EMBL" id="PNIE01000074">
    <property type="protein sequence ID" value="PMP61848.1"/>
    <property type="molecule type" value="Genomic_DNA"/>
</dbReference>
<dbReference type="GO" id="GO:0016788">
    <property type="term" value="F:hydrolase activity, acting on ester bonds"/>
    <property type="evidence" value="ECO:0007669"/>
    <property type="project" value="InterPro"/>
</dbReference>
<protein>
    <submittedName>
        <fullName evidence="8">Phenylphosphate carboxylase subunit delta</fullName>
    </submittedName>
</protein>
<comment type="caution">
    <text evidence="8">The sequence shown here is derived from an EMBL/GenBank/DDBJ whole genome shotgun (WGS) entry which is preliminary data.</text>
</comment>
<dbReference type="SFLD" id="SFLDS00003">
    <property type="entry name" value="Haloacid_Dehalogenase"/>
    <property type="match status" value="1"/>
</dbReference>
<dbReference type="Proteomes" id="UP000235731">
    <property type="component" value="Unassembled WGS sequence"/>
</dbReference>
<dbReference type="InterPro" id="IPR036412">
    <property type="entry name" value="HAD-like_sf"/>
</dbReference>
<dbReference type="AlphaFoldDB" id="A0A2N7PIS3"/>
<comment type="cofactor">
    <cofactor evidence="1 7">
        <name>Mg(2+)</name>
        <dbReference type="ChEBI" id="CHEBI:18420"/>
    </cofactor>
</comment>
<feature type="binding site" evidence="7">
    <location>
        <position position="114"/>
    </location>
    <ligand>
        <name>Mg(2+)</name>
        <dbReference type="ChEBI" id="CHEBI:18420"/>
    </ligand>
</feature>
<dbReference type="InterPro" id="IPR010023">
    <property type="entry name" value="KdsC_fam"/>
</dbReference>
<dbReference type="SUPFAM" id="SSF56784">
    <property type="entry name" value="HAD-like"/>
    <property type="match status" value="1"/>
</dbReference>
<dbReference type="PANTHER" id="PTHR21485">
    <property type="entry name" value="HAD SUPERFAMILY MEMBERS CMAS AND KDSC"/>
    <property type="match status" value="1"/>
</dbReference>
<feature type="binding site" evidence="7">
    <location>
        <position position="21"/>
    </location>
    <ligand>
        <name>Mg(2+)</name>
        <dbReference type="ChEBI" id="CHEBI:18420"/>
    </ligand>
</feature>
<keyword evidence="6 7" id="KW-0460">Magnesium</keyword>
<dbReference type="PANTHER" id="PTHR21485:SF3">
    <property type="entry name" value="N-ACYLNEURAMINATE CYTIDYLYLTRANSFERASE"/>
    <property type="match status" value="1"/>
</dbReference>
<dbReference type="SFLD" id="SFLDG01138">
    <property type="entry name" value="C1.6.2:_Deoxy-d-mannose-octulo"/>
    <property type="match status" value="1"/>
</dbReference>
<dbReference type="SFLD" id="SFLDG01136">
    <property type="entry name" value="C1.6:_Phosphoserine_Phosphatas"/>
    <property type="match status" value="1"/>
</dbReference>
<dbReference type="Pfam" id="PF08282">
    <property type="entry name" value="Hydrolase_3"/>
    <property type="match status" value="1"/>
</dbReference>
<proteinExistence type="inferred from homology"/>
<evidence type="ECO:0000256" key="2">
    <source>
        <dbReference type="ARBA" id="ARBA00005893"/>
    </source>
</evidence>
<dbReference type="InterPro" id="IPR006549">
    <property type="entry name" value="HAD-SF_hydro_IIIA"/>
</dbReference>
<dbReference type="GO" id="GO:0046872">
    <property type="term" value="F:metal ion binding"/>
    <property type="evidence" value="ECO:0007669"/>
    <property type="project" value="UniProtKB-KW"/>
</dbReference>
<evidence type="ECO:0000256" key="5">
    <source>
        <dbReference type="ARBA" id="ARBA00022801"/>
    </source>
</evidence>
<dbReference type="PIRSF" id="PIRSF006118">
    <property type="entry name" value="KDO8-P_Ptase"/>
    <property type="match status" value="1"/>
</dbReference>
<comment type="similarity">
    <text evidence="2">Belongs to the KdsC family.</text>
</comment>
<keyword evidence="5" id="KW-0378">Hydrolase</keyword>
<dbReference type="InterPro" id="IPR050793">
    <property type="entry name" value="CMP-NeuNAc_synthase"/>
</dbReference>